<keyword evidence="3 6" id="KW-0732">Signal</keyword>
<comment type="subcellular location">
    <subcellularLocation>
        <location evidence="1">Membrane</location>
        <topology evidence="1">Single-pass membrane protein</topology>
    </subcellularLocation>
</comment>
<evidence type="ECO:0000256" key="3">
    <source>
        <dbReference type="ARBA" id="ARBA00022729"/>
    </source>
</evidence>
<dbReference type="EnsemblMetazoa" id="XM_024229151.1">
    <property type="protein sequence ID" value="XP_024084919.1"/>
    <property type="gene ID" value="LOC112127754"/>
</dbReference>
<dbReference type="RefSeq" id="XP_024084919.1">
    <property type="nucleotide sequence ID" value="XM_024229151.1"/>
</dbReference>
<accession>A0A8I6SPQ7</accession>
<evidence type="ECO:0000256" key="1">
    <source>
        <dbReference type="ARBA" id="ARBA00004167"/>
    </source>
</evidence>
<proteinExistence type="predicted"/>
<dbReference type="AlphaFoldDB" id="A0A8I6SPQ7"/>
<dbReference type="SMART" id="SM01352">
    <property type="entry name" value="APCDDC"/>
    <property type="match status" value="1"/>
</dbReference>
<dbReference type="OrthoDB" id="5985602at2759"/>
<dbReference type="OMA" id="HWYSENG"/>
<dbReference type="InterPro" id="IPR042425">
    <property type="entry name" value="APCDD1"/>
</dbReference>
<sequence>MLLAVICWTYVLTACYGTSPTCDEVVQKVAQTDKMTEIQFPPPMPGTWVSDRCEVRPGPEYLLRWHWYSENGTYTHNTFVYGDEGCTKALWSRCIKGKYGLRGKSWLTQGASQVDFNLDEVMFVVYSTSIAQDLSAKANTSCPGVVVGRWLPEVEYIVYRHQERNDSKEKSKEELDRERACMSLLRLSYEEVGLVRIQKRPPMPYDSWGMREELLLGEAKGKTTVFHDPMVRANQGKNAQSRIYYFPA</sequence>
<keyword evidence="9" id="KW-1185">Reference proteome</keyword>
<dbReference type="GO" id="GO:0017147">
    <property type="term" value="F:Wnt-protein binding"/>
    <property type="evidence" value="ECO:0007669"/>
    <property type="project" value="InterPro"/>
</dbReference>
<feature type="chain" id="PRO_5035216948" description="APCDD1 domain-containing protein" evidence="6">
    <location>
        <begin position="18"/>
        <end position="248"/>
    </location>
</feature>
<dbReference type="KEGG" id="clec:112127754"/>
<dbReference type="Proteomes" id="UP000494040">
    <property type="component" value="Unassembled WGS sequence"/>
</dbReference>
<dbReference type="InterPro" id="IPR029405">
    <property type="entry name" value="APCDD1_dom"/>
</dbReference>
<dbReference type="Pfam" id="PF14921">
    <property type="entry name" value="APCDDC"/>
    <property type="match status" value="1"/>
</dbReference>
<protein>
    <recommendedName>
        <fullName evidence="7">APCDD1 domain-containing protein</fullName>
    </recommendedName>
</protein>
<dbReference type="PANTHER" id="PTHR31021:SF1">
    <property type="entry name" value="CHROMOSOME UNDETERMINED SCAFFOLD_56, WHOLE GENOME SHOTGUN SEQUENCE"/>
    <property type="match status" value="1"/>
</dbReference>
<organism evidence="8 9">
    <name type="scientific">Cimex lectularius</name>
    <name type="common">Bed bug</name>
    <name type="synonym">Acanthia lectularia</name>
    <dbReference type="NCBI Taxonomy" id="79782"/>
    <lineage>
        <taxon>Eukaryota</taxon>
        <taxon>Metazoa</taxon>
        <taxon>Ecdysozoa</taxon>
        <taxon>Arthropoda</taxon>
        <taxon>Hexapoda</taxon>
        <taxon>Insecta</taxon>
        <taxon>Pterygota</taxon>
        <taxon>Neoptera</taxon>
        <taxon>Paraneoptera</taxon>
        <taxon>Hemiptera</taxon>
        <taxon>Heteroptera</taxon>
        <taxon>Panheteroptera</taxon>
        <taxon>Cimicomorpha</taxon>
        <taxon>Cimicidae</taxon>
        <taxon>Cimex</taxon>
    </lineage>
</organism>
<evidence type="ECO:0000313" key="8">
    <source>
        <dbReference type="EnsemblMetazoa" id="XP_024084919.1"/>
    </source>
</evidence>
<evidence type="ECO:0000256" key="4">
    <source>
        <dbReference type="ARBA" id="ARBA00023136"/>
    </source>
</evidence>
<evidence type="ECO:0000256" key="2">
    <source>
        <dbReference type="ARBA" id="ARBA00022692"/>
    </source>
</evidence>
<reference evidence="8" key="1">
    <citation type="submission" date="2022-01" db="UniProtKB">
        <authorList>
            <consortium name="EnsemblMetazoa"/>
        </authorList>
    </citation>
    <scope>IDENTIFICATION</scope>
</reference>
<keyword evidence="2" id="KW-0812">Transmembrane</keyword>
<evidence type="ECO:0000313" key="9">
    <source>
        <dbReference type="Proteomes" id="UP000494040"/>
    </source>
</evidence>
<feature type="signal peptide" evidence="6">
    <location>
        <begin position="1"/>
        <end position="17"/>
    </location>
</feature>
<evidence type="ECO:0000259" key="7">
    <source>
        <dbReference type="SMART" id="SM01352"/>
    </source>
</evidence>
<dbReference type="GeneID" id="112127754"/>
<name>A0A8I6SPQ7_CIMLE</name>
<keyword evidence="5" id="KW-0325">Glycoprotein</keyword>
<dbReference type="GO" id="GO:0005886">
    <property type="term" value="C:plasma membrane"/>
    <property type="evidence" value="ECO:0007669"/>
    <property type="project" value="InterPro"/>
</dbReference>
<dbReference type="PANTHER" id="PTHR31021">
    <property type="entry name" value="ADENOMATOSIS POLYPOSIS COLI DOWN-REGULATED 1"/>
    <property type="match status" value="1"/>
</dbReference>
<evidence type="ECO:0000256" key="5">
    <source>
        <dbReference type="ARBA" id="ARBA00023180"/>
    </source>
</evidence>
<dbReference type="GO" id="GO:0030178">
    <property type="term" value="P:negative regulation of Wnt signaling pathway"/>
    <property type="evidence" value="ECO:0007669"/>
    <property type="project" value="InterPro"/>
</dbReference>
<feature type="domain" description="APCDD1" evidence="7">
    <location>
        <begin position="21"/>
        <end position="248"/>
    </location>
</feature>
<evidence type="ECO:0000256" key="6">
    <source>
        <dbReference type="SAM" id="SignalP"/>
    </source>
</evidence>
<keyword evidence="4" id="KW-0472">Membrane</keyword>